<dbReference type="InterPro" id="IPR014998">
    <property type="entry name" value="DUF1848"/>
</dbReference>
<dbReference type="RefSeq" id="WP_093794363.1">
    <property type="nucleotide sequence ID" value="NZ_CP155571.1"/>
</dbReference>
<accession>A0ABZ3IYN0</accession>
<protein>
    <recommendedName>
        <fullName evidence="3">DUF1848 domain-containing protein</fullName>
    </recommendedName>
</protein>
<dbReference type="Proteomes" id="UP000216052">
    <property type="component" value="Chromosome"/>
</dbReference>
<gene>
    <name evidence="1" type="ORF">SPACI_007960</name>
</gene>
<evidence type="ECO:0008006" key="3">
    <source>
        <dbReference type="Google" id="ProtNLM"/>
    </source>
</evidence>
<evidence type="ECO:0000313" key="2">
    <source>
        <dbReference type="Proteomes" id="UP000216052"/>
    </source>
</evidence>
<organism evidence="1 2">
    <name type="scientific">Sporomusa acidovorans (strain ATCC 49682 / DSM 3132 / Mol)</name>
    <dbReference type="NCBI Taxonomy" id="1123286"/>
    <lineage>
        <taxon>Bacteria</taxon>
        <taxon>Bacillati</taxon>
        <taxon>Bacillota</taxon>
        <taxon>Negativicutes</taxon>
        <taxon>Selenomonadales</taxon>
        <taxon>Sporomusaceae</taxon>
        <taxon>Sporomusa</taxon>
    </lineage>
</organism>
<proteinExistence type="predicted"/>
<evidence type="ECO:0000313" key="1">
    <source>
        <dbReference type="EMBL" id="XFO70796.1"/>
    </source>
</evidence>
<dbReference type="Pfam" id="PF08902">
    <property type="entry name" value="DUF1848"/>
    <property type="match status" value="1"/>
</dbReference>
<keyword evidence="2" id="KW-1185">Reference proteome</keyword>
<sequence>MIISASRRTDIPAFYAEWFMYRLQAGVVYVRNPRNPGQIASVALNPAVVDCIVFWTKNARPMLNKLDVIDKMGYPYYFQFTITPYDQQVEKRLPPKAEIIETFQYLSEKIGKQRVIWRYDPVIVSPEFSVQYHLEAFGNLCDHLGDYTGQCMISFIDVYAKNRRNLRDIMACETEPRHKNKIAAGFSAIAQAHKLSLAACSETMDFSAYGIERAACIDKRLIEKITDSSLGGKKDPNQRPDCGCLESIDIGAYDCCPYGCIYCYGTKSEAAVQKNRQLHSVYSPLLVGVPAEEDHVGSRACKSLKNIQSSLF</sequence>
<dbReference type="EMBL" id="CP155571">
    <property type="protein sequence ID" value="XFO70796.1"/>
    <property type="molecule type" value="Genomic_DNA"/>
</dbReference>
<reference evidence="1" key="1">
    <citation type="submission" date="2024-05" db="EMBL/GenBank/DDBJ databases">
        <title>Isolation and characterization of Sporomusa carbonis sp. nov., a carboxydotrophic hydrogenogen in the genus of Sporomusa isolated from a charcoal burning pile.</title>
        <authorList>
            <person name="Boeer T."/>
            <person name="Rosenbaum F."/>
            <person name="Eysell L."/>
            <person name="Mueller V."/>
            <person name="Daniel R."/>
            <person name="Poehlein A."/>
        </authorList>
    </citation>
    <scope>NUCLEOTIDE SEQUENCE [LARGE SCALE GENOMIC DNA]</scope>
    <source>
        <strain evidence="1">DSM 3132</strain>
    </source>
</reference>
<name>A0ABZ3IYN0_SPOA4</name>